<sequence>MRGFAEADQAQGEGLANEGIYGARPERVKDEISVEIYIVPFIG</sequence>
<organism evidence="1 2">
    <name type="scientific">Candidatus Yanofskybacteria bacterium GW2011_GWA2_44_9</name>
    <dbReference type="NCBI Taxonomy" id="1619025"/>
    <lineage>
        <taxon>Bacteria</taxon>
        <taxon>Candidatus Yanofskyibacteriota</taxon>
    </lineage>
</organism>
<evidence type="ECO:0000313" key="1">
    <source>
        <dbReference type="EMBL" id="KKT81126.1"/>
    </source>
</evidence>
<gene>
    <name evidence="1" type="ORF">UW79_C0026G0004</name>
</gene>
<dbReference type="EMBL" id="LCJR01000026">
    <property type="protein sequence ID" value="KKT81126.1"/>
    <property type="molecule type" value="Genomic_DNA"/>
</dbReference>
<evidence type="ECO:0000313" key="2">
    <source>
        <dbReference type="Proteomes" id="UP000034032"/>
    </source>
</evidence>
<dbReference type="Proteomes" id="UP000034032">
    <property type="component" value="Unassembled WGS sequence"/>
</dbReference>
<comment type="caution">
    <text evidence="1">The sequence shown here is derived from an EMBL/GenBank/DDBJ whole genome shotgun (WGS) entry which is preliminary data.</text>
</comment>
<proteinExistence type="predicted"/>
<name>A0A0G1KBK9_9BACT</name>
<protein>
    <submittedName>
        <fullName evidence="1">Uncharacterized protein</fullName>
    </submittedName>
</protein>
<accession>A0A0G1KBK9</accession>
<reference evidence="1 2" key="1">
    <citation type="journal article" date="2015" name="Nature">
        <title>rRNA introns, odd ribosomes, and small enigmatic genomes across a large radiation of phyla.</title>
        <authorList>
            <person name="Brown C.T."/>
            <person name="Hug L.A."/>
            <person name="Thomas B.C."/>
            <person name="Sharon I."/>
            <person name="Castelle C.J."/>
            <person name="Singh A."/>
            <person name="Wilkins M.J."/>
            <person name="Williams K.H."/>
            <person name="Banfield J.F."/>
        </authorList>
    </citation>
    <scope>NUCLEOTIDE SEQUENCE [LARGE SCALE GENOMIC DNA]</scope>
</reference>
<dbReference type="AlphaFoldDB" id="A0A0G1KBK9"/>